<evidence type="ECO:0000313" key="1">
    <source>
        <dbReference type="EMBL" id="MBM9624354.1"/>
    </source>
</evidence>
<gene>
    <name evidence="1" type="ORF">JE024_37970</name>
</gene>
<dbReference type="EMBL" id="JAFEJA010000002">
    <property type="protein sequence ID" value="MBM9624354.1"/>
    <property type="molecule type" value="Genomic_DNA"/>
</dbReference>
<sequence>MADDQLAQSKQRQQQEDRRLASRITTWVDGYHSSEGWVRVVVNRSLDPAAVYLQLFTPGTPRSDDTVEFLGTVPPCTRVDIPGSVFENIYASSDSSRPVGGTNGLIVAEPSGVLWVRQDGGELRTPSSVERARVALAGPEFLMMWKAVKPSSLEGCSSAT</sequence>
<name>A0ABS2V4E6_9ACTN</name>
<proteinExistence type="predicted"/>
<organism evidence="1 2">
    <name type="scientific">Streptomyces zhihengii</name>
    <dbReference type="NCBI Taxonomy" id="1818004"/>
    <lineage>
        <taxon>Bacteria</taxon>
        <taxon>Bacillati</taxon>
        <taxon>Actinomycetota</taxon>
        <taxon>Actinomycetes</taxon>
        <taxon>Kitasatosporales</taxon>
        <taxon>Streptomycetaceae</taxon>
        <taxon>Streptomyces</taxon>
    </lineage>
</organism>
<dbReference type="Proteomes" id="UP000664109">
    <property type="component" value="Unassembled WGS sequence"/>
</dbReference>
<evidence type="ECO:0000313" key="2">
    <source>
        <dbReference type="Proteomes" id="UP000664109"/>
    </source>
</evidence>
<dbReference type="RefSeq" id="WP_205378362.1">
    <property type="nucleotide sequence ID" value="NZ_JAFEJA010000002.1"/>
</dbReference>
<keyword evidence="2" id="KW-1185">Reference proteome</keyword>
<comment type="caution">
    <text evidence="1">The sequence shown here is derived from an EMBL/GenBank/DDBJ whole genome shotgun (WGS) entry which is preliminary data.</text>
</comment>
<reference evidence="1 2" key="1">
    <citation type="journal article" date="2016" name="Arch. Microbiol.">
        <title>Streptomyces zhihengii sp. nov., isolated from rhizospheric soil of Psammosilene tunicoides.</title>
        <authorList>
            <person name="Huang M.J."/>
            <person name="Fei J.J."/>
            <person name="Salam N."/>
            <person name="Kim C.J."/>
            <person name="Hozzein W.N."/>
            <person name="Xiao M."/>
            <person name="Huang H.Q."/>
            <person name="Li W.J."/>
        </authorList>
    </citation>
    <scope>NUCLEOTIDE SEQUENCE [LARGE SCALE GENOMIC DNA]</scope>
    <source>
        <strain evidence="1 2">YIM T102</strain>
    </source>
</reference>
<accession>A0ABS2V4E6</accession>
<protein>
    <submittedName>
        <fullName evidence="1">Uncharacterized protein</fullName>
    </submittedName>
</protein>